<dbReference type="Pfam" id="PF08665">
    <property type="entry name" value="PglZ"/>
    <property type="match status" value="1"/>
</dbReference>
<dbReference type="EMBL" id="CP002105">
    <property type="protein sequence ID" value="ADL12897.1"/>
    <property type="molecule type" value="Genomic_DNA"/>
</dbReference>
<keyword evidence="2" id="KW-1185">Reference proteome</keyword>
<dbReference type="HOGENOM" id="CLU_030086_0_0_9"/>
<sequence length="613" mass="71944">MEYSWYNAILDKIKSIEADIILVIDSEELLKSQGLQEKLKDLYSTVELYQSELLLRRNLKQEQEAIIIFESGNDIPYFLLDKYPEVEVSYRDIFPQLAEEVLDWLEEKEIEELYLYYQTNDFFTQLDSRETLEFVIKTLYEVALNGNQIENIVAFLIKYFFVKSEITGAINELVGEKLVSSNYTVNINQIRERDDFFIWLEGKWKEFLINERAEIDFSDPKLRYLIDDCFEQGLMQPVDLSNEDIDLETVINEGRANYWVRSGIQNLNRLSVKQELKIEREKLEELLTGNLSIREWGIAAKIWGKISYLAYTEEMYESFISLQKRLDEKFINFVEEEYDRLVFDHRFQYAPLNNRILPHIVEEEPDKFALICFDGMSFKDWRVVKQYLTTNLDSVSLKEKFSLAMIPTVTSYSRQAIFSGELPRNNDDKYQEEKGLTQYLMNELDINKEEIYFDNCEVPTEINLLGYKAVGLIYRFIDKSAHNSLNPKLHYKSLTDILESSELAKVIMKLITNNFKIYFTSDHGNLFCKGNGVHPSRHLVDDRANRAAVYQHENLAKEIEVSNKLILNFPNIIGDDYIVTMRDRKKFGNKRPALTHGGPNIEEVIIPLIEVSK</sequence>
<protein>
    <submittedName>
        <fullName evidence="1">PglZ domain protein</fullName>
    </submittedName>
</protein>
<reference evidence="1 2" key="1">
    <citation type="journal article" date="2010" name="Stand. Genomic Sci.">
        <title>Complete genome sequence of Acetohalobium arabaticum type strain (Z-7288).</title>
        <authorList>
            <person name="Sikorski J."/>
            <person name="Lapidus A."/>
            <person name="Chertkov O."/>
            <person name="Lucas S."/>
            <person name="Copeland A."/>
            <person name="Glavina Del Rio T."/>
            <person name="Nolan M."/>
            <person name="Tice H."/>
            <person name="Cheng J.F."/>
            <person name="Han C."/>
            <person name="Brambilla E."/>
            <person name="Pitluck S."/>
            <person name="Liolios K."/>
            <person name="Ivanova N."/>
            <person name="Mavromatis K."/>
            <person name="Mikhailova N."/>
            <person name="Pati A."/>
            <person name="Bruce D."/>
            <person name="Detter C."/>
            <person name="Tapia R."/>
            <person name="Goodwin L."/>
            <person name="Chen A."/>
            <person name="Palaniappan K."/>
            <person name="Land M."/>
            <person name="Hauser L."/>
            <person name="Chang Y.J."/>
            <person name="Jeffries C.D."/>
            <person name="Rohde M."/>
            <person name="Goker M."/>
            <person name="Spring S."/>
            <person name="Woyke T."/>
            <person name="Bristow J."/>
            <person name="Eisen J.A."/>
            <person name="Markowitz V."/>
            <person name="Hugenholtz P."/>
            <person name="Kyrpides N.C."/>
            <person name="Klenk H.P."/>
        </authorList>
    </citation>
    <scope>NUCLEOTIDE SEQUENCE [LARGE SCALE GENOMIC DNA]</scope>
    <source>
        <strain evidence="2">ATCC 49924 / DSM 5501 / Z-7288</strain>
    </source>
</reference>
<evidence type="ECO:0000313" key="1">
    <source>
        <dbReference type="EMBL" id="ADL12897.1"/>
    </source>
</evidence>
<dbReference type="Proteomes" id="UP000001661">
    <property type="component" value="Chromosome"/>
</dbReference>
<dbReference type="NCBIfam" id="NF033449">
    <property type="entry name" value="BREX_PglZ_3"/>
    <property type="match status" value="1"/>
</dbReference>
<dbReference type="AlphaFoldDB" id="D9QQV6"/>
<name>D9QQV6_ACEAZ</name>
<proteinExistence type="predicted"/>
<dbReference type="RefSeq" id="WP_013278342.1">
    <property type="nucleotide sequence ID" value="NC_014378.1"/>
</dbReference>
<dbReference type="STRING" id="574087.Acear_1387"/>
<evidence type="ECO:0000313" key="2">
    <source>
        <dbReference type="Proteomes" id="UP000001661"/>
    </source>
</evidence>
<dbReference type="eggNOG" id="COG1524">
    <property type="taxonomic scope" value="Bacteria"/>
</dbReference>
<accession>D9QQV6</accession>
<dbReference type="KEGG" id="aar:Acear_1387"/>
<gene>
    <name evidence="1" type="ordered locus">Acear_1387</name>
</gene>
<organism evidence="1 2">
    <name type="scientific">Acetohalobium arabaticum (strain ATCC 49924 / DSM 5501 / Z-7288)</name>
    <dbReference type="NCBI Taxonomy" id="574087"/>
    <lineage>
        <taxon>Bacteria</taxon>
        <taxon>Bacillati</taxon>
        <taxon>Bacillota</taxon>
        <taxon>Clostridia</taxon>
        <taxon>Halanaerobiales</taxon>
        <taxon>Halobacteroidaceae</taxon>
        <taxon>Acetohalobium</taxon>
    </lineage>
</organism>